<dbReference type="AlphaFoldDB" id="A0A6N4V2Q1"/>
<feature type="region of interest" description="Disordered" evidence="1">
    <location>
        <begin position="139"/>
        <end position="180"/>
    </location>
</feature>
<feature type="chain" id="PRO_5039151840" evidence="2">
    <location>
        <begin position="21"/>
        <end position="180"/>
    </location>
</feature>
<dbReference type="Proteomes" id="UP000466785">
    <property type="component" value="Chromosome"/>
</dbReference>
<accession>A0A6N4V2Q1</accession>
<evidence type="ECO:0000313" key="4">
    <source>
        <dbReference type="EMBL" id="BBX49726.1"/>
    </source>
</evidence>
<keyword evidence="5" id="KW-1185">Reference proteome</keyword>
<feature type="signal peptide" evidence="2">
    <location>
        <begin position="1"/>
        <end position="20"/>
    </location>
</feature>
<proteinExistence type="predicted"/>
<organism evidence="4 5">
    <name type="scientific">Mycolicibacterium poriferae</name>
    <dbReference type="NCBI Taxonomy" id="39694"/>
    <lineage>
        <taxon>Bacteria</taxon>
        <taxon>Bacillati</taxon>
        <taxon>Actinomycetota</taxon>
        <taxon>Actinomycetes</taxon>
        <taxon>Mycobacteriales</taxon>
        <taxon>Mycobacteriaceae</taxon>
        <taxon>Mycolicibacterium</taxon>
    </lineage>
</organism>
<evidence type="ECO:0000256" key="1">
    <source>
        <dbReference type="SAM" id="MobiDB-lite"/>
    </source>
</evidence>
<dbReference type="NCBIfam" id="TIGR04529">
    <property type="entry name" value="MTB_hemophore"/>
    <property type="match status" value="1"/>
</dbReference>
<protein>
    <submittedName>
        <fullName evidence="4">Hemophore</fullName>
    </submittedName>
</protein>
<dbReference type="InterPro" id="IPR030937">
    <property type="entry name" value="Hemophore_Rv0203"/>
</dbReference>
<dbReference type="InterPro" id="IPR038378">
    <property type="entry name" value="MHB_sf"/>
</dbReference>
<dbReference type="GO" id="GO:0015886">
    <property type="term" value="P:heme transport"/>
    <property type="evidence" value="ECO:0007669"/>
    <property type="project" value="InterPro"/>
</dbReference>
<dbReference type="Gene3D" id="1.20.20.20">
    <property type="entry name" value="Haemophore, haem-binding domain"/>
    <property type="match status" value="1"/>
</dbReference>
<dbReference type="NCBIfam" id="TIGR04530">
    <property type="entry name" value="hemophoreRv0203"/>
    <property type="match status" value="1"/>
</dbReference>
<dbReference type="GO" id="GO:0020037">
    <property type="term" value="F:heme binding"/>
    <property type="evidence" value="ECO:0007669"/>
    <property type="project" value="InterPro"/>
</dbReference>
<dbReference type="Pfam" id="PF16525">
    <property type="entry name" value="MHB"/>
    <property type="match status" value="1"/>
</dbReference>
<evidence type="ECO:0000259" key="3">
    <source>
        <dbReference type="Pfam" id="PF16525"/>
    </source>
</evidence>
<feature type="domain" description="Haemophore haem-binding" evidence="3">
    <location>
        <begin position="40"/>
        <end position="117"/>
    </location>
</feature>
<name>A0A6N4V2Q1_9MYCO</name>
<dbReference type="RefSeq" id="WP_163672648.1">
    <property type="nucleotide sequence ID" value="NZ_AP022570.1"/>
</dbReference>
<dbReference type="EMBL" id="AP022570">
    <property type="protein sequence ID" value="BBX49726.1"/>
    <property type="molecule type" value="Genomic_DNA"/>
</dbReference>
<reference evidence="4 5" key="1">
    <citation type="journal article" date="2019" name="Emerg. Microbes Infect.">
        <title>Comprehensive subspecies identification of 175 nontuberculous mycobacteria species based on 7547 genomic profiles.</title>
        <authorList>
            <person name="Matsumoto Y."/>
            <person name="Kinjo T."/>
            <person name="Motooka D."/>
            <person name="Nabeya D."/>
            <person name="Jung N."/>
            <person name="Uechi K."/>
            <person name="Horii T."/>
            <person name="Iida T."/>
            <person name="Fujita J."/>
            <person name="Nakamura S."/>
        </authorList>
    </citation>
    <scope>NUCLEOTIDE SEQUENCE [LARGE SCALE GENOMIC DNA]</scope>
    <source>
        <strain evidence="4 5">JCM 12603</strain>
    </source>
</reference>
<dbReference type="KEGG" id="mpof:MPOR_07520"/>
<dbReference type="InterPro" id="IPR032407">
    <property type="entry name" value="MHB"/>
</dbReference>
<keyword evidence="2" id="KW-0732">Signal</keyword>
<evidence type="ECO:0000256" key="2">
    <source>
        <dbReference type="SAM" id="SignalP"/>
    </source>
</evidence>
<feature type="compositionally biased region" description="Low complexity" evidence="1">
    <location>
        <begin position="139"/>
        <end position="154"/>
    </location>
</feature>
<evidence type="ECO:0000313" key="5">
    <source>
        <dbReference type="Proteomes" id="UP000466785"/>
    </source>
</evidence>
<sequence>MDAPTTFVAPFVRTALGAVAAGGAVTLALVTGPAAGAAPDPCAASSVAKTVGAVATNTGVYLAAHPETDQALTAISQQPPGPQSVAMLKAYFDSNPEVATDMQRLPQPLATLSGRCRLPVTLPQMLGLLQSVQQGQGQSVQQGQGQGLPAQLPATQNVGAETTPAPGARGAVSGTRGAVS</sequence>
<gene>
    <name evidence="4" type="ORF">MPOR_07520</name>
</gene>